<comment type="caution">
    <text evidence="8">The sequence shown here is derived from an EMBL/GenBank/DDBJ whole genome shotgun (WGS) entry which is preliminary data.</text>
</comment>
<comment type="function">
    <text evidence="6">Catalyzes the conversion of 7,8-dihydroneopterin to 6-hydroxymethyl-7,8-dihydropterin.</text>
</comment>
<reference evidence="8" key="2">
    <citation type="journal article" date="2021" name="PeerJ">
        <title>Extensive microbial diversity within the chicken gut microbiome revealed by metagenomics and culture.</title>
        <authorList>
            <person name="Gilroy R."/>
            <person name="Ravi A."/>
            <person name="Getino M."/>
            <person name="Pursley I."/>
            <person name="Horton D.L."/>
            <person name="Alikhan N.F."/>
            <person name="Baker D."/>
            <person name="Gharbi K."/>
            <person name="Hall N."/>
            <person name="Watson M."/>
            <person name="Adriaenssens E.M."/>
            <person name="Foster-Nyarko E."/>
            <person name="Jarju S."/>
            <person name="Secka A."/>
            <person name="Antonio M."/>
            <person name="Oren A."/>
            <person name="Chaudhuri R.R."/>
            <person name="La Ragione R."/>
            <person name="Hildebrand F."/>
            <person name="Pallen M.J."/>
        </authorList>
    </citation>
    <scope>NUCLEOTIDE SEQUENCE</scope>
    <source>
        <strain evidence="8">B2-22910</strain>
    </source>
</reference>
<dbReference type="PANTHER" id="PTHR42844:SF1">
    <property type="entry name" value="DIHYDRONEOPTERIN ALDOLASE 1-RELATED"/>
    <property type="match status" value="1"/>
</dbReference>
<evidence type="ECO:0000259" key="7">
    <source>
        <dbReference type="SMART" id="SM00905"/>
    </source>
</evidence>
<dbReference type="EMBL" id="JADIMB010000005">
    <property type="protein sequence ID" value="MBO8470312.1"/>
    <property type="molecule type" value="Genomic_DNA"/>
</dbReference>
<evidence type="ECO:0000313" key="8">
    <source>
        <dbReference type="EMBL" id="MBO8470312.1"/>
    </source>
</evidence>
<organism evidence="8 9">
    <name type="scientific">Candidatus Cryptobacteroides faecavium</name>
    <dbReference type="NCBI Taxonomy" id="2840762"/>
    <lineage>
        <taxon>Bacteria</taxon>
        <taxon>Pseudomonadati</taxon>
        <taxon>Bacteroidota</taxon>
        <taxon>Bacteroidia</taxon>
        <taxon>Bacteroidales</taxon>
        <taxon>Candidatus Cryptobacteroides</taxon>
    </lineage>
</organism>
<dbReference type="InterPro" id="IPR043133">
    <property type="entry name" value="GTP-CH-I_C/QueF"/>
</dbReference>
<reference evidence="8" key="1">
    <citation type="submission" date="2020-10" db="EMBL/GenBank/DDBJ databases">
        <authorList>
            <person name="Gilroy R."/>
        </authorList>
    </citation>
    <scope>NUCLEOTIDE SEQUENCE</scope>
    <source>
        <strain evidence="8">B2-22910</strain>
    </source>
</reference>
<dbReference type="GO" id="GO:0046656">
    <property type="term" value="P:folic acid biosynthetic process"/>
    <property type="evidence" value="ECO:0007669"/>
    <property type="project" value="UniProtKB-UniRule"/>
</dbReference>
<protein>
    <recommendedName>
        <fullName evidence="6">7,8-dihydroneopterin aldolase</fullName>
        <ecNumber evidence="6">4.1.2.25</ecNumber>
    </recommendedName>
</protein>
<gene>
    <name evidence="8" type="primary">folB</name>
    <name evidence="8" type="ORF">IAB82_00780</name>
</gene>
<keyword evidence="5 6" id="KW-0456">Lyase</keyword>
<dbReference type="NCBIfam" id="TIGR00526">
    <property type="entry name" value="folB_dom"/>
    <property type="match status" value="1"/>
</dbReference>
<proteinExistence type="inferred from homology"/>
<dbReference type="Gene3D" id="3.30.1130.10">
    <property type="match status" value="1"/>
</dbReference>
<accession>A0A9D9NE52</accession>
<dbReference type="GO" id="GO:0004150">
    <property type="term" value="F:dihydroneopterin aldolase activity"/>
    <property type="evidence" value="ECO:0007669"/>
    <property type="project" value="UniProtKB-UniRule"/>
</dbReference>
<name>A0A9D9NE52_9BACT</name>
<dbReference type="EC" id="4.1.2.25" evidence="6"/>
<dbReference type="GO" id="GO:0005737">
    <property type="term" value="C:cytoplasm"/>
    <property type="evidence" value="ECO:0007669"/>
    <property type="project" value="TreeGrafter"/>
</dbReference>
<dbReference type="AlphaFoldDB" id="A0A9D9NE52"/>
<comment type="catalytic activity">
    <reaction evidence="1 6">
        <text>7,8-dihydroneopterin = 6-hydroxymethyl-7,8-dihydropterin + glycolaldehyde</text>
        <dbReference type="Rhea" id="RHEA:10540"/>
        <dbReference type="ChEBI" id="CHEBI:17001"/>
        <dbReference type="ChEBI" id="CHEBI:17071"/>
        <dbReference type="ChEBI" id="CHEBI:44841"/>
        <dbReference type="EC" id="4.1.2.25"/>
    </reaction>
</comment>
<dbReference type="InterPro" id="IPR006156">
    <property type="entry name" value="Dihydroneopterin_aldolase"/>
</dbReference>
<comment type="pathway">
    <text evidence="2 6">Cofactor biosynthesis; tetrahydrofolate biosynthesis; 2-amino-4-hydroxy-6-hydroxymethyl-7,8-dihydropteridine diphosphate from 7,8-dihydroneopterin triphosphate: step 3/4.</text>
</comment>
<evidence type="ECO:0000256" key="3">
    <source>
        <dbReference type="ARBA" id="ARBA00005708"/>
    </source>
</evidence>
<evidence type="ECO:0000256" key="4">
    <source>
        <dbReference type="ARBA" id="ARBA00022909"/>
    </source>
</evidence>
<evidence type="ECO:0000256" key="2">
    <source>
        <dbReference type="ARBA" id="ARBA00005013"/>
    </source>
</evidence>
<feature type="domain" description="Dihydroneopterin aldolase/epimerase" evidence="7">
    <location>
        <begin position="7"/>
        <end position="120"/>
    </location>
</feature>
<dbReference type="GO" id="GO:0046654">
    <property type="term" value="P:tetrahydrofolate biosynthetic process"/>
    <property type="evidence" value="ECO:0007669"/>
    <property type="project" value="UniProtKB-UniRule"/>
</dbReference>
<evidence type="ECO:0000313" key="9">
    <source>
        <dbReference type="Proteomes" id="UP000823603"/>
    </source>
</evidence>
<dbReference type="NCBIfam" id="TIGR00525">
    <property type="entry name" value="folB"/>
    <property type="match status" value="1"/>
</dbReference>
<comment type="similarity">
    <text evidence="3 6">Belongs to the DHNA family.</text>
</comment>
<dbReference type="Proteomes" id="UP000823603">
    <property type="component" value="Unassembled WGS sequence"/>
</dbReference>
<dbReference type="PANTHER" id="PTHR42844">
    <property type="entry name" value="DIHYDRONEOPTERIN ALDOLASE 1-RELATED"/>
    <property type="match status" value="1"/>
</dbReference>
<dbReference type="SUPFAM" id="SSF55620">
    <property type="entry name" value="Tetrahydrobiopterin biosynthesis enzymes-like"/>
    <property type="match status" value="1"/>
</dbReference>
<dbReference type="Pfam" id="PF02152">
    <property type="entry name" value="FolB"/>
    <property type="match status" value="1"/>
</dbReference>
<evidence type="ECO:0000256" key="6">
    <source>
        <dbReference type="RuleBase" id="RU362079"/>
    </source>
</evidence>
<evidence type="ECO:0000256" key="1">
    <source>
        <dbReference type="ARBA" id="ARBA00001353"/>
    </source>
</evidence>
<dbReference type="InterPro" id="IPR006157">
    <property type="entry name" value="FolB_dom"/>
</dbReference>
<sequence>MKRNGTLELEGMEFHACHGCLGHEKMAGNLFTVDFKATVDMSAAASSDSLEDALDYGRIYGIVETVMNGEHADLLEHLAGKIMAGIEKEFPYLEEFSVRVSKRRPPVKGVAAWSRVTLYHKQD</sequence>
<keyword evidence="4 6" id="KW-0289">Folate biosynthesis</keyword>
<evidence type="ECO:0000256" key="5">
    <source>
        <dbReference type="ARBA" id="ARBA00023239"/>
    </source>
</evidence>
<dbReference type="SMART" id="SM00905">
    <property type="entry name" value="FolB"/>
    <property type="match status" value="1"/>
</dbReference>